<dbReference type="HOGENOM" id="CLU_2645816_0_0_2"/>
<evidence type="ECO:0000313" key="2">
    <source>
        <dbReference type="Proteomes" id="UP000030649"/>
    </source>
</evidence>
<gene>
    <name evidence="1" type="ORF">J07HQW1_00526</name>
</gene>
<protein>
    <submittedName>
        <fullName evidence="1">Uncharacterized protein</fullName>
    </submittedName>
</protein>
<evidence type="ECO:0000313" key="1">
    <source>
        <dbReference type="EMBL" id="ERG90503.1"/>
    </source>
</evidence>
<name>U1N2D1_9EURY</name>
<dbReference type="EMBL" id="KE356560">
    <property type="protein sequence ID" value="ERG90503.1"/>
    <property type="molecule type" value="Genomic_DNA"/>
</dbReference>
<dbReference type="AlphaFoldDB" id="U1N2D1"/>
<dbReference type="Proteomes" id="UP000030649">
    <property type="component" value="Unassembled WGS sequence"/>
</dbReference>
<sequence>MYLTGNIVTEVCIHTAKILSRHLGQVELGIVPWPPLPLKYCIYTSDSISYFGSIFAARVCVTMLPSLITNVSVAYS</sequence>
<accession>U1N2D1</accession>
<dbReference type="STRING" id="1238424.J07HQW1_00526"/>
<reference evidence="1 2" key="1">
    <citation type="journal article" date="2013" name="PLoS ONE">
        <title>Assembly-driven community genomics of a hypersaline microbial ecosystem.</title>
        <authorList>
            <person name="Podell S."/>
            <person name="Ugalde J.A."/>
            <person name="Narasingarao P."/>
            <person name="Banfield J.F."/>
            <person name="Heidelberg K.B."/>
            <person name="Allen E.E."/>
        </authorList>
    </citation>
    <scope>NUCLEOTIDE SEQUENCE [LARGE SCALE GENOMIC DNA]</scope>
    <source>
        <strain evidence="2">J07HQW1</strain>
    </source>
</reference>
<proteinExistence type="predicted"/>
<organism evidence="1 2">
    <name type="scientific">Haloquadratum walsbyi J07HQW1</name>
    <dbReference type="NCBI Taxonomy" id="1238424"/>
    <lineage>
        <taxon>Archaea</taxon>
        <taxon>Methanobacteriati</taxon>
        <taxon>Methanobacteriota</taxon>
        <taxon>Stenosarchaea group</taxon>
        <taxon>Halobacteria</taxon>
        <taxon>Halobacteriales</taxon>
        <taxon>Haloferacaceae</taxon>
        <taxon>Haloquadratum</taxon>
    </lineage>
</organism>